<evidence type="ECO:0000313" key="1">
    <source>
        <dbReference type="EMBL" id="MED6114349.1"/>
    </source>
</evidence>
<keyword evidence="2" id="KW-1185">Reference proteome</keyword>
<dbReference type="Proteomes" id="UP001341840">
    <property type="component" value="Unassembled WGS sequence"/>
</dbReference>
<protein>
    <submittedName>
        <fullName evidence="1">Uncharacterized protein</fullName>
    </submittedName>
</protein>
<comment type="caution">
    <text evidence="1">The sequence shown here is derived from an EMBL/GenBank/DDBJ whole genome shotgun (WGS) entry which is preliminary data.</text>
</comment>
<name>A0ABU6QTK5_9FABA</name>
<sequence length="268" mass="29435">MGTLTIQTQFGASCTTGEFFLVTRDLLEFCCKTEVPRCCVCLGHSDRVYFLALCSQQTTATNPDIFSIEKKPLFLLPRENNPSPVLDIFKLGCISVTHSKLNLDRDPDKAAHITHNQRKKPKVSSPQRTILAADTRSQEHLPPLPKSNIETDRVILSNPAIIQKFALATMASSQASTNSTKADYTPLSHETNPVLISSSCPVTIPTTAATSSSLAVHQPDLTITSSLREPFRETRVEDEGPFMFPTPEAGDLAFVDDEFNLDSILLEA</sequence>
<dbReference type="EMBL" id="JASCZI010001128">
    <property type="protein sequence ID" value="MED6114349.1"/>
    <property type="molecule type" value="Genomic_DNA"/>
</dbReference>
<reference evidence="1 2" key="1">
    <citation type="journal article" date="2023" name="Plants (Basel)">
        <title>Bridging the Gap: Combining Genomics and Transcriptomics Approaches to Understand Stylosanthes scabra, an Orphan Legume from the Brazilian Caatinga.</title>
        <authorList>
            <person name="Ferreira-Neto J.R.C."/>
            <person name="da Silva M.D."/>
            <person name="Binneck E."/>
            <person name="de Melo N.F."/>
            <person name="da Silva R.H."/>
            <person name="de Melo A.L.T.M."/>
            <person name="Pandolfi V."/>
            <person name="Bustamante F.O."/>
            <person name="Brasileiro-Vidal A.C."/>
            <person name="Benko-Iseppon A.M."/>
        </authorList>
    </citation>
    <scope>NUCLEOTIDE SEQUENCE [LARGE SCALE GENOMIC DNA]</scope>
    <source>
        <tissue evidence="1">Leaves</tissue>
    </source>
</reference>
<evidence type="ECO:0000313" key="2">
    <source>
        <dbReference type="Proteomes" id="UP001341840"/>
    </source>
</evidence>
<proteinExistence type="predicted"/>
<organism evidence="1 2">
    <name type="scientific">Stylosanthes scabra</name>
    <dbReference type="NCBI Taxonomy" id="79078"/>
    <lineage>
        <taxon>Eukaryota</taxon>
        <taxon>Viridiplantae</taxon>
        <taxon>Streptophyta</taxon>
        <taxon>Embryophyta</taxon>
        <taxon>Tracheophyta</taxon>
        <taxon>Spermatophyta</taxon>
        <taxon>Magnoliopsida</taxon>
        <taxon>eudicotyledons</taxon>
        <taxon>Gunneridae</taxon>
        <taxon>Pentapetalae</taxon>
        <taxon>rosids</taxon>
        <taxon>fabids</taxon>
        <taxon>Fabales</taxon>
        <taxon>Fabaceae</taxon>
        <taxon>Papilionoideae</taxon>
        <taxon>50 kb inversion clade</taxon>
        <taxon>dalbergioids sensu lato</taxon>
        <taxon>Dalbergieae</taxon>
        <taxon>Pterocarpus clade</taxon>
        <taxon>Stylosanthes</taxon>
    </lineage>
</organism>
<gene>
    <name evidence="1" type="ORF">PIB30_079471</name>
</gene>
<accession>A0ABU6QTK5</accession>